<name>A0A317VQV8_9EURO</name>
<dbReference type="RefSeq" id="XP_025463909.1">
    <property type="nucleotide sequence ID" value="XM_025616500.1"/>
</dbReference>
<proteinExistence type="predicted"/>
<accession>A0A317VQV8</accession>
<protein>
    <submittedName>
        <fullName evidence="1">Uncharacterized protein</fullName>
    </submittedName>
</protein>
<gene>
    <name evidence="1" type="ORF">BO94DRAFT_605664</name>
</gene>
<evidence type="ECO:0000313" key="2">
    <source>
        <dbReference type="Proteomes" id="UP000246702"/>
    </source>
</evidence>
<keyword evidence="2" id="KW-1185">Reference proteome</keyword>
<dbReference type="GeneID" id="37118643"/>
<dbReference type="AlphaFoldDB" id="A0A317VQV8"/>
<sequence length="151" mass="16733">MAICNTESDYYSPYLEANACFTDHAISGINLQYTGAYIVSGDVRIKGAGFLTEAERQLQSHQFKEGGEICLASLRGYLLLYKRGTLISNQTAGALTRRLVTRPRVRGRRFLRTIQHISHIHTINTGLDGSKHISVTPRDTIARFPASLAPP</sequence>
<dbReference type="EMBL" id="MSFK01000029">
    <property type="protein sequence ID" value="PWY75282.1"/>
    <property type="molecule type" value="Genomic_DNA"/>
</dbReference>
<organism evidence="1 2">
    <name type="scientific">Aspergillus sclerotioniger CBS 115572</name>
    <dbReference type="NCBI Taxonomy" id="1450535"/>
    <lineage>
        <taxon>Eukaryota</taxon>
        <taxon>Fungi</taxon>
        <taxon>Dikarya</taxon>
        <taxon>Ascomycota</taxon>
        <taxon>Pezizomycotina</taxon>
        <taxon>Eurotiomycetes</taxon>
        <taxon>Eurotiomycetidae</taxon>
        <taxon>Eurotiales</taxon>
        <taxon>Aspergillaceae</taxon>
        <taxon>Aspergillus</taxon>
        <taxon>Aspergillus subgen. Circumdati</taxon>
    </lineage>
</organism>
<reference evidence="1 2" key="1">
    <citation type="submission" date="2016-12" db="EMBL/GenBank/DDBJ databases">
        <title>The genomes of Aspergillus section Nigri reveals drivers in fungal speciation.</title>
        <authorList>
            <consortium name="DOE Joint Genome Institute"/>
            <person name="Vesth T.C."/>
            <person name="Nybo J."/>
            <person name="Theobald S."/>
            <person name="Brandl J."/>
            <person name="Frisvad J.C."/>
            <person name="Nielsen K.F."/>
            <person name="Lyhne E.K."/>
            <person name="Kogle M.E."/>
            <person name="Kuo A."/>
            <person name="Riley R."/>
            <person name="Clum A."/>
            <person name="Nolan M."/>
            <person name="Lipzen A."/>
            <person name="Salamov A."/>
            <person name="Henrissat B."/>
            <person name="Wiebenga A."/>
            <person name="De Vries R.P."/>
            <person name="Grigoriev I.V."/>
            <person name="Mortensen U.H."/>
            <person name="Andersen M.R."/>
            <person name="Baker S.E."/>
        </authorList>
    </citation>
    <scope>NUCLEOTIDE SEQUENCE [LARGE SCALE GENOMIC DNA]</scope>
    <source>
        <strain evidence="1 2">CBS 115572</strain>
    </source>
</reference>
<comment type="caution">
    <text evidence="1">The sequence shown here is derived from an EMBL/GenBank/DDBJ whole genome shotgun (WGS) entry which is preliminary data.</text>
</comment>
<evidence type="ECO:0000313" key="1">
    <source>
        <dbReference type="EMBL" id="PWY75282.1"/>
    </source>
</evidence>
<dbReference type="Proteomes" id="UP000246702">
    <property type="component" value="Unassembled WGS sequence"/>
</dbReference>